<keyword evidence="6 12" id="KW-1133">Transmembrane helix</keyword>
<dbReference type="PANTHER" id="PTHR10801">
    <property type="entry name" value="24-DEHYDROCHOLESTEROL REDUCTASE"/>
    <property type="match status" value="1"/>
</dbReference>
<dbReference type="PANTHER" id="PTHR10801:SF0">
    <property type="entry name" value="DELTA(24)-STEROL REDUCTASE"/>
    <property type="match status" value="1"/>
</dbReference>
<evidence type="ECO:0000256" key="3">
    <source>
        <dbReference type="ARBA" id="ARBA00011738"/>
    </source>
</evidence>
<dbReference type="InterPro" id="IPR016169">
    <property type="entry name" value="FAD-bd_PCMH_sub2"/>
</dbReference>
<dbReference type="GO" id="GO:0071949">
    <property type="term" value="F:FAD binding"/>
    <property type="evidence" value="ECO:0007669"/>
    <property type="project" value="InterPro"/>
</dbReference>
<dbReference type="EMBL" id="GEDC01001489">
    <property type="protein sequence ID" value="JAS35809.1"/>
    <property type="molecule type" value="Transcribed_RNA"/>
</dbReference>
<dbReference type="GO" id="GO:0016020">
    <property type="term" value="C:membrane"/>
    <property type="evidence" value="ECO:0007669"/>
    <property type="project" value="UniProtKB-SubCell"/>
</dbReference>
<dbReference type="InterPro" id="IPR036318">
    <property type="entry name" value="FAD-bd_PCMH-like_sf"/>
</dbReference>
<evidence type="ECO:0000256" key="7">
    <source>
        <dbReference type="ARBA" id="ARBA00023002"/>
    </source>
</evidence>
<feature type="domain" description="FAD-binding PCMH-type" evidence="13">
    <location>
        <begin position="41"/>
        <end position="218"/>
    </location>
</feature>
<accession>A0A1B6C4R1</accession>
<evidence type="ECO:0000259" key="13">
    <source>
        <dbReference type="PROSITE" id="PS51387"/>
    </source>
</evidence>
<evidence type="ECO:0000256" key="5">
    <source>
        <dbReference type="ARBA" id="ARBA00022692"/>
    </source>
</evidence>
<keyword evidence="9" id="KW-0576">Peroxisome</keyword>
<keyword evidence="8 12" id="KW-0472">Membrane</keyword>
<dbReference type="GO" id="GO:0008202">
    <property type="term" value="P:steroid metabolic process"/>
    <property type="evidence" value="ECO:0007669"/>
    <property type="project" value="TreeGrafter"/>
</dbReference>
<dbReference type="EC" id="1.3.1.72" evidence="4"/>
<comment type="subunit">
    <text evidence="3">Homodimer.</text>
</comment>
<keyword evidence="5 12" id="KW-0812">Transmembrane</keyword>
<evidence type="ECO:0000256" key="10">
    <source>
        <dbReference type="ARBA" id="ARBA00051033"/>
    </source>
</evidence>
<evidence type="ECO:0000256" key="11">
    <source>
        <dbReference type="ARBA" id="ARBA00052927"/>
    </source>
</evidence>
<evidence type="ECO:0000313" key="14">
    <source>
        <dbReference type="EMBL" id="JAS08498.1"/>
    </source>
</evidence>
<evidence type="ECO:0000256" key="1">
    <source>
        <dbReference type="ARBA" id="ARBA00004167"/>
    </source>
</evidence>
<evidence type="ECO:0000256" key="4">
    <source>
        <dbReference type="ARBA" id="ARBA00012405"/>
    </source>
</evidence>
<organism evidence="14">
    <name type="scientific">Clastoptera arizonana</name>
    <name type="common">Arizona spittle bug</name>
    <dbReference type="NCBI Taxonomy" id="38151"/>
    <lineage>
        <taxon>Eukaryota</taxon>
        <taxon>Metazoa</taxon>
        <taxon>Ecdysozoa</taxon>
        <taxon>Arthropoda</taxon>
        <taxon>Hexapoda</taxon>
        <taxon>Insecta</taxon>
        <taxon>Pterygota</taxon>
        <taxon>Neoptera</taxon>
        <taxon>Paraneoptera</taxon>
        <taxon>Hemiptera</taxon>
        <taxon>Auchenorrhyncha</taxon>
        <taxon>Cercopoidea</taxon>
        <taxon>Clastopteridae</taxon>
        <taxon>Clastoptera</taxon>
    </lineage>
</organism>
<dbReference type="Gene3D" id="3.30.465.10">
    <property type="match status" value="1"/>
</dbReference>
<evidence type="ECO:0000256" key="12">
    <source>
        <dbReference type="SAM" id="Phobius"/>
    </source>
</evidence>
<feature type="transmembrane region" description="Helical" evidence="12">
    <location>
        <begin position="12"/>
        <end position="33"/>
    </location>
</feature>
<dbReference type="InterPro" id="IPR040165">
    <property type="entry name" value="Diminuto-like"/>
</dbReference>
<protein>
    <recommendedName>
        <fullName evidence="4">Delta(24)-sterol reductase</fullName>
        <ecNumber evidence="4">1.3.1.72</ecNumber>
    </recommendedName>
</protein>
<dbReference type="GO" id="GO:0005777">
    <property type="term" value="C:peroxisome"/>
    <property type="evidence" value="ECO:0007669"/>
    <property type="project" value="UniProtKB-SubCell"/>
</dbReference>
<dbReference type="PROSITE" id="PS51387">
    <property type="entry name" value="FAD_PCMH"/>
    <property type="match status" value="1"/>
</dbReference>
<dbReference type="InterPro" id="IPR016166">
    <property type="entry name" value="FAD-bd_PCMH"/>
</dbReference>
<evidence type="ECO:0000256" key="8">
    <source>
        <dbReference type="ARBA" id="ARBA00023136"/>
    </source>
</evidence>
<dbReference type="AlphaFoldDB" id="A0A1B6C4R1"/>
<dbReference type="Pfam" id="PF01565">
    <property type="entry name" value="FAD_binding_4"/>
    <property type="match status" value="1"/>
</dbReference>
<gene>
    <name evidence="15" type="ORF">g.35889</name>
    <name evidence="16" type="ORF">g.35891</name>
    <name evidence="14" type="ORF">g.35896</name>
</gene>
<evidence type="ECO:0000313" key="16">
    <source>
        <dbReference type="EMBL" id="JAS35809.1"/>
    </source>
</evidence>
<dbReference type="GO" id="GO:0000246">
    <property type="term" value="F:Delta24(24-1) sterol reductase activity"/>
    <property type="evidence" value="ECO:0007669"/>
    <property type="project" value="TreeGrafter"/>
</dbReference>
<comment type="subcellular location">
    <subcellularLocation>
        <location evidence="1">Membrane</location>
        <topology evidence="1">Single-pass membrane protein</topology>
    </subcellularLocation>
    <subcellularLocation>
        <location evidence="2">Peroxisome</location>
    </subcellularLocation>
</comment>
<evidence type="ECO:0000256" key="9">
    <source>
        <dbReference type="ARBA" id="ARBA00023140"/>
    </source>
</evidence>
<comment type="catalytic activity">
    <reaction evidence="11">
        <text>5alpha-cholest-8-en-3beta-ol + NADP(+) = zymosterol + NADPH + H(+)</text>
        <dbReference type="Rhea" id="RHEA:36399"/>
        <dbReference type="ChEBI" id="CHEBI:15378"/>
        <dbReference type="ChEBI" id="CHEBI:16608"/>
        <dbReference type="ChEBI" id="CHEBI:18252"/>
        <dbReference type="ChEBI" id="CHEBI:57783"/>
        <dbReference type="ChEBI" id="CHEBI:58349"/>
        <dbReference type="EC" id="1.3.1.72"/>
    </reaction>
    <physiologicalReaction direction="right-to-left" evidence="11">
        <dbReference type="Rhea" id="RHEA:36401"/>
    </physiologicalReaction>
</comment>
<evidence type="ECO:0000313" key="15">
    <source>
        <dbReference type="EMBL" id="JAS16382.1"/>
    </source>
</evidence>
<dbReference type="EMBL" id="GEDC01028800">
    <property type="protein sequence ID" value="JAS08498.1"/>
    <property type="molecule type" value="Transcribed_RNA"/>
</dbReference>
<proteinExistence type="predicted"/>
<dbReference type="FunFam" id="3.30.465.10:FF:000006">
    <property type="entry name" value="Delta(24)-sterol reductase"/>
    <property type="match status" value="1"/>
</dbReference>
<dbReference type="EMBL" id="GEDC01020916">
    <property type="protein sequence ID" value="JAS16382.1"/>
    <property type="molecule type" value="Transcribed_RNA"/>
</dbReference>
<keyword evidence="7" id="KW-0560">Oxidoreductase</keyword>
<evidence type="ECO:0000256" key="6">
    <source>
        <dbReference type="ARBA" id="ARBA00022989"/>
    </source>
</evidence>
<dbReference type="InterPro" id="IPR006094">
    <property type="entry name" value="Oxid_FAD_bind_N"/>
</dbReference>
<dbReference type="SUPFAM" id="SSF56176">
    <property type="entry name" value="FAD-binding/transporter-associated domain-like"/>
    <property type="match status" value="1"/>
</dbReference>
<name>A0A1B6C4R1_9HEMI</name>
<comment type="catalytic activity">
    <reaction evidence="10">
        <text>lanosterol + NADPH + H(+) = 24,25-dihydrolanosterol + NADP(+)</text>
        <dbReference type="Rhea" id="RHEA:33919"/>
        <dbReference type="ChEBI" id="CHEBI:15378"/>
        <dbReference type="ChEBI" id="CHEBI:16521"/>
        <dbReference type="ChEBI" id="CHEBI:28113"/>
        <dbReference type="ChEBI" id="CHEBI:57783"/>
        <dbReference type="ChEBI" id="CHEBI:58349"/>
    </reaction>
    <physiologicalReaction direction="left-to-right" evidence="10">
        <dbReference type="Rhea" id="RHEA:33920"/>
    </physiologicalReaction>
</comment>
<sequence>MKTEGLLEYLLFHYRWVFVCFFLLPCTILYDLYSLFKKYVVTNTRTLLTEHNLKVKHIQKQVKEWISSGQNVPMCTSRPGWKSMTLREPKYKQTMYNIDVEMSEILYLDEDRRIIRVEPLVTMGQLSTFLDPLGLTLPILVELDDLTVGGLIMGTGIESSSHIYGLFQHICVSFELVLADGSCVTCSKDSDPDLFYSIPWSYGTLGFLTAVDLRITSAKKFVELTYKPVYSLEEAVNLFEYESTPSTGNQFVEGILFNQNEGVIMTGKMTNTSKNVNTISRWYKPWFFEHVRSFLLNGEGKECIPLRDYYHRHTKSLFWELQDIVPFGNHLLFRCLLGWAMPPKIAFLKLTQTKAIKKLYDEHHVVQDLMIPMKSMKEAILKFEKQLNIYPVWLCPFKLPSEPGLVHSFSDKDELYVDIGLYGTPKVEDYDSVKTTKEIEKYVSDVKGYQMLYAGTYASEDEFRDMFDHSLYNRIRKRLHCEKAFANVYGKINRKVRD</sequence>
<dbReference type="GO" id="GO:0050614">
    <property type="term" value="F:Delta24-sterol reductase activity"/>
    <property type="evidence" value="ECO:0007669"/>
    <property type="project" value="UniProtKB-EC"/>
</dbReference>
<evidence type="ECO:0000256" key="2">
    <source>
        <dbReference type="ARBA" id="ARBA00004275"/>
    </source>
</evidence>
<reference evidence="14" key="1">
    <citation type="submission" date="2015-12" db="EMBL/GenBank/DDBJ databases">
        <title>De novo transcriptome assembly of four potential Pierce s Disease insect vectors from Arizona vineyards.</title>
        <authorList>
            <person name="Tassone E.E."/>
        </authorList>
    </citation>
    <scope>NUCLEOTIDE SEQUENCE</scope>
</reference>